<evidence type="ECO:0000313" key="10">
    <source>
        <dbReference type="Proteomes" id="UP000440004"/>
    </source>
</evidence>
<evidence type="ECO:0000256" key="5">
    <source>
        <dbReference type="ARBA" id="ARBA00022989"/>
    </source>
</evidence>
<feature type="transmembrane region" description="Helical" evidence="7">
    <location>
        <begin position="295"/>
        <end position="314"/>
    </location>
</feature>
<feature type="transmembrane region" description="Helical" evidence="7">
    <location>
        <begin position="417"/>
        <end position="438"/>
    </location>
</feature>
<dbReference type="GO" id="GO:0055085">
    <property type="term" value="P:transmembrane transport"/>
    <property type="evidence" value="ECO:0007669"/>
    <property type="project" value="InterPro"/>
</dbReference>
<dbReference type="Proteomes" id="UP000440004">
    <property type="component" value="Unassembled WGS sequence"/>
</dbReference>
<dbReference type="GO" id="GO:0005886">
    <property type="term" value="C:plasma membrane"/>
    <property type="evidence" value="ECO:0007669"/>
    <property type="project" value="TreeGrafter"/>
</dbReference>
<dbReference type="AlphaFoldDB" id="A0A6A7K9C9"/>
<feature type="transmembrane region" description="Helical" evidence="7">
    <location>
        <begin position="386"/>
        <end position="405"/>
    </location>
</feature>
<evidence type="ECO:0000259" key="8">
    <source>
        <dbReference type="Pfam" id="PF03600"/>
    </source>
</evidence>
<feature type="transmembrane region" description="Helical" evidence="7">
    <location>
        <begin position="12"/>
        <end position="29"/>
    </location>
</feature>
<name>A0A6A7K9C9_9FIRM</name>
<feature type="transmembrane region" description="Helical" evidence="7">
    <location>
        <begin position="35"/>
        <end position="52"/>
    </location>
</feature>
<dbReference type="PANTHER" id="PTHR43652:SF2">
    <property type="entry name" value="BASIC AMINO ACID ANTIPORTER YFCC-RELATED"/>
    <property type="match status" value="1"/>
</dbReference>
<keyword evidence="3 7" id="KW-0812">Transmembrane</keyword>
<protein>
    <recommendedName>
        <fullName evidence="8">Citrate transporter-like domain-containing protein</fullName>
    </recommendedName>
</protein>
<feature type="transmembrane region" description="Helical" evidence="7">
    <location>
        <begin position="152"/>
        <end position="174"/>
    </location>
</feature>
<feature type="transmembrane region" description="Helical" evidence="7">
    <location>
        <begin position="334"/>
        <end position="352"/>
    </location>
</feature>
<feature type="transmembrane region" description="Helical" evidence="7">
    <location>
        <begin position="266"/>
        <end position="283"/>
    </location>
</feature>
<accession>A0A6A7K9C9</accession>
<keyword evidence="4" id="KW-0677">Repeat</keyword>
<feature type="transmembrane region" description="Helical" evidence="7">
    <location>
        <begin position="107"/>
        <end position="132"/>
    </location>
</feature>
<dbReference type="PANTHER" id="PTHR43652">
    <property type="entry name" value="BASIC AMINO ACID ANTIPORTER YFCC-RELATED"/>
    <property type="match status" value="1"/>
</dbReference>
<proteinExistence type="predicted"/>
<evidence type="ECO:0000313" key="9">
    <source>
        <dbReference type="EMBL" id="MPW26119.1"/>
    </source>
</evidence>
<reference evidence="9 10" key="1">
    <citation type="submission" date="2019-10" db="EMBL/GenBank/DDBJ databases">
        <title>Alkalibaculum tamaniensis sp.nov., a new alkaliphilic acetogen, isolated on methoxylated aromatics from a mud volcano.</title>
        <authorList>
            <person name="Khomyakova M.A."/>
            <person name="Merkel A.Y."/>
            <person name="Bonch-Osmolovskaya E.A."/>
            <person name="Slobodkin A.I."/>
        </authorList>
    </citation>
    <scope>NUCLEOTIDE SEQUENCE [LARGE SCALE GENOMIC DNA]</scope>
    <source>
        <strain evidence="9 10">M08DMB</strain>
    </source>
</reference>
<dbReference type="EMBL" id="WHNX01000014">
    <property type="protein sequence ID" value="MPW26119.1"/>
    <property type="molecule type" value="Genomic_DNA"/>
</dbReference>
<organism evidence="9 10">
    <name type="scientific">Alkalibaculum sporogenes</name>
    <dbReference type="NCBI Taxonomy" id="2655001"/>
    <lineage>
        <taxon>Bacteria</taxon>
        <taxon>Bacillati</taxon>
        <taxon>Bacillota</taxon>
        <taxon>Clostridia</taxon>
        <taxon>Eubacteriales</taxon>
        <taxon>Eubacteriaceae</taxon>
        <taxon>Alkalibaculum</taxon>
    </lineage>
</organism>
<dbReference type="Pfam" id="PF03600">
    <property type="entry name" value="CitMHS"/>
    <property type="match status" value="1"/>
</dbReference>
<comment type="subcellular location">
    <subcellularLocation>
        <location evidence="1">Membrane</location>
        <topology evidence="1">Multi-pass membrane protein</topology>
    </subcellularLocation>
</comment>
<feature type="transmembrane region" description="Helical" evidence="7">
    <location>
        <begin position="359"/>
        <end position="380"/>
    </location>
</feature>
<dbReference type="InterPro" id="IPR004680">
    <property type="entry name" value="Cit_transptr-like_dom"/>
</dbReference>
<evidence type="ECO:0000256" key="7">
    <source>
        <dbReference type="SAM" id="Phobius"/>
    </source>
</evidence>
<evidence type="ECO:0000256" key="3">
    <source>
        <dbReference type="ARBA" id="ARBA00022692"/>
    </source>
</evidence>
<feature type="domain" description="Citrate transporter-like" evidence="8">
    <location>
        <begin position="29"/>
        <end position="330"/>
    </location>
</feature>
<keyword evidence="5 7" id="KW-1133">Transmembrane helix</keyword>
<keyword evidence="10" id="KW-1185">Reference proteome</keyword>
<feature type="transmembrane region" description="Helical" evidence="7">
    <location>
        <begin position="244"/>
        <end position="260"/>
    </location>
</feature>
<keyword evidence="6 7" id="KW-0472">Membrane</keyword>
<comment type="caution">
    <text evidence="9">The sequence shown here is derived from an EMBL/GenBank/DDBJ whole genome shotgun (WGS) entry which is preliminary data.</text>
</comment>
<feature type="transmembrane region" description="Helical" evidence="7">
    <location>
        <begin position="194"/>
        <end position="211"/>
    </location>
</feature>
<keyword evidence="2" id="KW-0813">Transport</keyword>
<gene>
    <name evidence="9" type="ORF">GC105_09980</name>
</gene>
<evidence type="ECO:0000256" key="2">
    <source>
        <dbReference type="ARBA" id="ARBA00022448"/>
    </source>
</evidence>
<dbReference type="InterPro" id="IPR051679">
    <property type="entry name" value="DASS-Related_Transporters"/>
</dbReference>
<sequence length="439" mass="47176">MPKKRMGGLNMDNLTIVLLIFAFTIISYLLQKITLATTALISVILLVGFKAIDNQAVVSSFGNTTGILMVAMFVIAAGFNKTQLVKKMAANVSRIAKGSITKVMAGYVFLAVLLTQLIPSNLVPFCILYPLLGATLDEMKISRSKGMFGLGLIDIIAVGTLPIGGGATIFAELNGYLVASGSSYQMLITDPMKLRLPLLIIIALYCIFFAIKVSPDKPLTDIEEFELQNACVAAKPLKPFQEKAGYLIFIFVSVALLFSTQIGMQAWLIVLIGAILMVVTGVLDEKEAIKSMPIWVYFVFVGGLIMAGALSTSGAGKLVGDFIASIALQSRSTILLYTIFFMGPFILTQFILNRSAMMIFIPIVIQTCLSLGINPIGPIICVQAATLSAFMTPMATGTVPYLMGVGGYNQKSIIKQAIIPTIICIVVTIGWSSIAFPLF</sequence>
<evidence type="ECO:0000256" key="1">
    <source>
        <dbReference type="ARBA" id="ARBA00004141"/>
    </source>
</evidence>
<evidence type="ECO:0000256" key="6">
    <source>
        <dbReference type="ARBA" id="ARBA00023136"/>
    </source>
</evidence>
<evidence type="ECO:0000256" key="4">
    <source>
        <dbReference type="ARBA" id="ARBA00022737"/>
    </source>
</evidence>
<feature type="transmembrane region" description="Helical" evidence="7">
    <location>
        <begin position="61"/>
        <end position="79"/>
    </location>
</feature>